<reference evidence="3" key="2">
    <citation type="submission" date="2018-12" db="UniProtKB">
        <authorList>
            <consortium name="WormBaseParasite"/>
        </authorList>
    </citation>
    <scope>IDENTIFICATION</scope>
    <source>
        <strain evidence="3">Puerto Rican</strain>
    </source>
</reference>
<proteinExistence type="predicted"/>
<dbReference type="GO" id="GO:0043001">
    <property type="term" value="P:Golgi to plasma membrane protein transport"/>
    <property type="evidence" value="ECO:0007669"/>
    <property type="project" value="InterPro"/>
</dbReference>
<dbReference type="InterPro" id="IPR027095">
    <property type="entry name" value="Golgin-45"/>
</dbReference>
<evidence type="ECO:0000256" key="1">
    <source>
        <dbReference type="SAM" id="MobiDB-lite"/>
    </source>
</evidence>
<sequence>MSTKQCTLASKANKPAEWIACDKVVVRDQVRWQSLTSVKPFVYHPKTQKPTASVYPTPPVKPNSSTHTSFSPIRKADKEAQTDNNHTIIFNIEDIIRAQRNLASTNQNSLHLSSSDGKDDDKESLQKELELQQRINTDLKNLLVSALSGNLNVAQQLIDLMSSNAYLCGQSEGLARQKSLLQEAADTAEIVADVWQTKCIASRAVAGEAAKHATMSVHQAHLARHALAHLLGERAQIRRYLSQAIPLLSDYCNKHDIKLNKLTNQTCSTLSLASLCFDLALEISPNTSIQPMYCSSDTLGEELAQYVSGRFLFLYNFFSTLIKALVF</sequence>
<evidence type="ECO:0000313" key="3">
    <source>
        <dbReference type="WBParaSite" id="Smp_097790.2"/>
    </source>
</evidence>
<reference evidence="2" key="1">
    <citation type="journal article" date="2012" name="PLoS Negl. Trop. Dis.">
        <title>A systematically improved high quality genome and transcriptome of the human blood fluke Schistosoma mansoni.</title>
        <authorList>
            <person name="Protasio A.V."/>
            <person name="Tsai I.J."/>
            <person name="Babbage A."/>
            <person name="Nichol S."/>
            <person name="Hunt M."/>
            <person name="Aslett M.A."/>
            <person name="De Silva N."/>
            <person name="Velarde G.S."/>
            <person name="Anderson T.J."/>
            <person name="Clark R.C."/>
            <person name="Davidson C."/>
            <person name="Dillon G.P."/>
            <person name="Holroyd N.E."/>
            <person name="LoVerde P.T."/>
            <person name="Lloyd C."/>
            <person name="McQuillan J."/>
            <person name="Oliveira G."/>
            <person name="Otto T.D."/>
            <person name="Parker-Manuel S.J."/>
            <person name="Quail M.A."/>
            <person name="Wilson R.A."/>
            <person name="Zerlotini A."/>
            <person name="Dunne D.W."/>
            <person name="Berriman M."/>
        </authorList>
    </citation>
    <scope>NUCLEOTIDE SEQUENCE [LARGE SCALE GENOMIC DNA]</scope>
    <source>
        <strain evidence="2">Puerto Rican</strain>
    </source>
</reference>
<dbReference type="OrthoDB" id="5959043at2759"/>
<dbReference type="RefSeq" id="XP_018645917.1">
    <property type="nucleotide sequence ID" value="XM_018790905.1"/>
</dbReference>
<accession>G4LXC8</accession>
<dbReference type="ExpressionAtlas" id="G4LXC8">
    <property type="expression patterns" value="baseline"/>
</dbReference>
<organism evidence="2 3">
    <name type="scientific">Schistosoma mansoni</name>
    <name type="common">Blood fluke</name>
    <dbReference type="NCBI Taxonomy" id="6183"/>
    <lineage>
        <taxon>Eukaryota</taxon>
        <taxon>Metazoa</taxon>
        <taxon>Spiralia</taxon>
        <taxon>Lophotrochozoa</taxon>
        <taxon>Platyhelminthes</taxon>
        <taxon>Trematoda</taxon>
        <taxon>Digenea</taxon>
        <taxon>Strigeidida</taxon>
        <taxon>Schistosomatoidea</taxon>
        <taxon>Schistosomatidae</taxon>
        <taxon>Schistosoma</taxon>
    </lineage>
</organism>
<dbReference type="GeneID" id="8342402"/>
<dbReference type="CTD" id="8342402"/>
<dbReference type="GO" id="GO:0000139">
    <property type="term" value="C:Golgi membrane"/>
    <property type="evidence" value="ECO:0007669"/>
    <property type="project" value="TreeGrafter"/>
</dbReference>
<dbReference type="WBParaSite" id="Smp_097790.2">
    <property type="protein sequence ID" value="Smp_097790.2"/>
    <property type="gene ID" value="Smp_097790"/>
</dbReference>
<dbReference type="AlphaFoldDB" id="G4LXC8"/>
<dbReference type="GO" id="GO:0007030">
    <property type="term" value="P:Golgi organization"/>
    <property type="evidence" value="ECO:0007669"/>
    <property type="project" value="InterPro"/>
</dbReference>
<dbReference type="Proteomes" id="UP000008854">
    <property type="component" value="Unassembled WGS sequence"/>
</dbReference>
<evidence type="ECO:0000313" key="2">
    <source>
        <dbReference type="Proteomes" id="UP000008854"/>
    </source>
</evidence>
<dbReference type="PANTHER" id="PTHR13066:SF2">
    <property type="entry name" value="GOLGIN-45"/>
    <property type="match status" value="1"/>
</dbReference>
<dbReference type="PANTHER" id="PTHR13066">
    <property type="entry name" value="BASIC LEUCINE ZIPPER NUCLEAR FACTOR 1 BLZF1 PROTEIN"/>
    <property type="match status" value="1"/>
</dbReference>
<protein>
    <submittedName>
        <fullName evidence="3">Enhancer of mRNA-decapping protein 4</fullName>
    </submittedName>
</protein>
<feature type="region of interest" description="Disordered" evidence="1">
    <location>
        <begin position="48"/>
        <end position="79"/>
    </location>
</feature>
<keyword evidence="2" id="KW-1185">Reference proteome</keyword>
<feature type="compositionally biased region" description="Polar residues" evidence="1">
    <location>
        <begin position="62"/>
        <end position="71"/>
    </location>
</feature>
<name>G4LXC8_SCHMA</name>